<dbReference type="GO" id="GO:0072344">
    <property type="term" value="P:rescue of stalled ribosome"/>
    <property type="evidence" value="ECO:0007669"/>
    <property type="project" value="UniProtKB-UniRule"/>
</dbReference>
<dbReference type="Pfam" id="PF23009">
    <property type="entry name" value="UBC_like"/>
    <property type="match status" value="1"/>
</dbReference>
<gene>
    <name evidence="6" type="ORF">M404DRAFT_32794</name>
</gene>
<keyword evidence="1" id="KW-0808">Transferase</keyword>
<dbReference type="GO" id="GO:0043023">
    <property type="term" value="F:ribosomal large subunit binding"/>
    <property type="evidence" value="ECO:0007669"/>
    <property type="project" value="TreeGrafter"/>
</dbReference>
<dbReference type="GO" id="GO:0005829">
    <property type="term" value="C:cytosol"/>
    <property type="evidence" value="ECO:0007669"/>
    <property type="project" value="UniProtKB-UniRule"/>
</dbReference>
<accession>A0A0C3JH64</accession>
<evidence type="ECO:0000256" key="1">
    <source>
        <dbReference type="RuleBase" id="RU367090"/>
    </source>
</evidence>
<reference evidence="6 7" key="1">
    <citation type="submission" date="2014-04" db="EMBL/GenBank/DDBJ databases">
        <authorList>
            <consortium name="DOE Joint Genome Institute"/>
            <person name="Kuo A."/>
            <person name="Kohler A."/>
            <person name="Costa M.D."/>
            <person name="Nagy L.G."/>
            <person name="Floudas D."/>
            <person name="Copeland A."/>
            <person name="Barry K.W."/>
            <person name="Cichocki N."/>
            <person name="Veneault-Fourrey C."/>
            <person name="LaButti K."/>
            <person name="Lindquist E.A."/>
            <person name="Lipzen A."/>
            <person name="Lundell T."/>
            <person name="Morin E."/>
            <person name="Murat C."/>
            <person name="Sun H."/>
            <person name="Tunlid A."/>
            <person name="Henrissat B."/>
            <person name="Grigoriev I.V."/>
            <person name="Hibbett D.S."/>
            <person name="Martin F."/>
            <person name="Nordberg H.P."/>
            <person name="Cantor M.N."/>
            <person name="Hua S.X."/>
        </authorList>
    </citation>
    <scope>NUCLEOTIDE SEQUENCE [LARGE SCALE GENOMIC DNA]</scope>
    <source>
        <strain evidence="6 7">Marx 270</strain>
    </source>
</reference>
<keyword evidence="7" id="KW-1185">Reference proteome</keyword>
<protein>
    <recommendedName>
        <fullName evidence="1">E3 ubiquitin-protein ligase listerin</fullName>
        <ecNumber evidence="1">2.3.2.27</ecNumber>
    </recommendedName>
    <alternativeName>
        <fullName evidence="1">RING-type E3 ubiquitin transferase listerin</fullName>
    </alternativeName>
</protein>
<dbReference type="GO" id="GO:0016567">
    <property type="term" value="P:protein ubiquitination"/>
    <property type="evidence" value="ECO:0007669"/>
    <property type="project" value="UniProtKB-UniPathway"/>
</dbReference>
<keyword evidence="1" id="KW-0479">Metal-binding</keyword>
<evidence type="ECO:0000256" key="2">
    <source>
        <dbReference type="SAM" id="MobiDB-lite"/>
    </source>
</evidence>
<dbReference type="STRING" id="870435.A0A0C3JH64"/>
<dbReference type="InterPro" id="IPR054476">
    <property type="entry name" value="Ltn1_N"/>
</dbReference>
<dbReference type="InterPro" id="IPR054478">
    <property type="entry name" value="LTN1_UBC"/>
</dbReference>
<feature type="compositionally biased region" description="Basic and acidic residues" evidence="2">
    <location>
        <begin position="45"/>
        <end position="58"/>
    </location>
</feature>
<proteinExistence type="inferred from homology"/>
<dbReference type="Proteomes" id="UP000054217">
    <property type="component" value="Unassembled WGS sequence"/>
</dbReference>
<keyword evidence="1" id="KW-0833">Ubl conjugation pathway</keyword>
<feature type="compositionally biased region" description="Low complexity" evidence="2">
    <location>
        <begin position="287"/>
        <end position="299"/>
    </location>
</feature>
<feature type="domain" description="E3 ubiquitin-protein ligase listerin HEAT repeat region" evidence="4">
    <location>
        <begin position="1460"/>
        <end position="1676"/>
    </location>
</feature>
<evidence type="ECO:0000259" key="3">
    <source>
        <dbReference type="Pfam" id="PF22958"/>
    </source>
</evidence>
<dbReference type="InParanoid" id="A0A0C3JH64"/>
<comment type="catalytic activity">
    <reaction evidence="1">
        <text>S-ubiquitinyl-[E2 ubiquitin-conjugating enzyme]-L-cysteine + [acceptor protein]-L-lysine = [E2 ubiquitin-conjugating enzyme]-L-cysteine + N(6)-ubiquitinyl-[acceptor protein]-L-lysine.</text>
        <dbReference type="EC" id="2.3.2.27"/>
    </reaction>
</comment>
<dbReference type="InterPro" id="IPR039795">
    <property type="entry name" value="LTN1/Rkr1"/>
</dbReference>
<dbReference type="EC" id="2.3.2.27" evidence="1"/>
<sequence length="1787" mass="195697">MAKGHKSSATAGTRKKNARKAAETAGQPASSPVPAAKLPKNTKGSKRELREARQREKVYIPPVKPAPPKLDPLDTTGLARILPPDLVVVLRSLGKKDAVTKTKALEELSKWVDDAAKEPSDVADEGYDGGQKINVIVEMLPVWLHRIPVLFTHPARRVRFLAGSLQTALVRLPPTRSALIRWIGDQASQSELVTVLGVWVMLAHDVDRGVANVGERGLTEFVGSSSNLASSLPCVTLTSPILSDLLTFSYRAVLDPASLHASLNPIAAPIDPIAHITSGKGVKGRKGVPVIQGKKGGSSPPQPKKSGRYVPPTADPRSQVTPTSDPAKAGDTPGEESEADRNGRLRASALGAVRWIIGTSMEDTTEVPLLQPVSPHLSSPNFWSSLHPGPTCPFTLPEDSTRTGDSDGSGVRPKACFGHSQPQVRRAAWALVASLVDGKKGPLPPDILHILSSAILRSAWVETDAGVRVVLTKPLLMFLKDYPWAWTIDAERALNNYGDIEIAEEVSEDEPESEAQNDVNKERADEDDSTDEDDQTLPSPAFREFLGFLEMGCAGSMAEGYPLVLVVVAGIPETQHFVFPRSLTYTHSSQFLDALWAPFYARLLPERRATAAWLQALLECMVCLVKQALEDLEPEYVADEKRLVRPLLERQFSALWDALSTRTLRIDAVEASRTIATTLDRLAKIGEDLFKSAFTAIALKITKGEEQSLSLAPTFLYVFNDTFAPDTFAGQQTRLLVDKYVSRVVQSTEAALHEEKGAKEVVAKVEPLIHLMDTFGSRLFEDDEFASDSAVLGEPPYLTCILCFFVPNTRRADDIREAITPTSSLSGSNKLTTWSSSVEHSSEPVAQDIVNNILSVYSYFISPQGLAAITDALSRNITSYAEIMLDVAGVSPFGMNGTADLSATSATRALSLARRLIDAGYQMAGEKAAELYVGVALLAFIVPSSNGEDDGNTEGVDDARVIWESLVTKKRDGEGTEEMRQVVSALLKEQLRKNVVNSRILSRPDHIIRALLLGIPGLQIDVLVDILPSRSDLDVLLEDLPGTAVSPSLALIDATIPTTPSSEDTSYYPIANPGDALILPLHPYGRAVFALLTYLSSVRTKALAHLWALRHVITFGVYLAEYVHVGDERSPVFGGALDVRPGKDTIALAKRGIARDLLGKAQALVTYLLSRAKEDIHARAVGALLKDDSGVEEGSLASFVVEVVRKSVEGDTVRDALVLRTVLQHLFVDVTKEDADLWLVLARRFEKTAPQTAVAILASITAYAPEPPKLDRYRNELAATLLGVKPEDAETTGLKYLRLLSASAPDPNSAVVFLPQHRAVNVMRACQTWIAEGDEDASEELESVMTLVFRHVAPILENVPGSHWEFIWDVVESNLEVCSLEESDTLATLGRTLQLVTTIEELVTTNKSLREGWEKRRKVIFGLIKKIVIIDTREMSYSDPRAICRELAMSIVQNMPSSMIDEKTLATMCHLLTDNSPDVQRMSYHLLQSAASKFTEHLVVEAGVDTEGTVKSELPEELLAILQQGIGEGFDEDSPSSRSLEVSGYLLAWMVIFDLFTGASLKVRSGYFNHLRSLDIVSEHFIPSIFDILGLLDGKKVFKLDIWSVDEFYLDAYDPADSLSLQLLAAHLYHRALLTIPALIRSWISDRTDKQLLMRISDYTSAHFSPGIIKAELTLIRQPPESSELSTTENLSIKVSSAFNEVAASYSVDEQVLELSIRMPNDWPLHRLEVRDTKKVGVSEEKWKAWVLGVQQIVWQQNGRIVDGLTLFAKNVTLHFAGQVECAICYS</sequence>
<reference evidence="7" key="2">
    <citation type="submission" date="2015-01" db="EMBL/GenBank/DDBJ databases">
        <title>Evolutionary Origins and Diversification of the Mycorrhizal Mutualists.</title>
        <authorList>
            <consortium name="DOE Joint Genome Institute"/>
            <consortium name="Mycorrhizal Genomics Consortium"/>
            <person name="Kohler A."/>
            <person name="Kuo A."/>
            <person name="Nagy L.G."/>
            <person name="Floudas D."/>
            <person name="Copeland A."/>
            <person name="Barry K.W."/>
            <person name="Cichocki N."/>
            <person name="Veneault-Fourrey C."/>
            <person name="LaButti K."/>
            <person name="Lindquist E.A."/>
            <person name="Lipzen A."/>
            <person name="Lundell T."/>
            <person name="Morin E."/>
            <person name="Murat C."/>
            <person name="Riley R."/>
            <person name="Ohm R."/>
            <person name="Sun H."/>
            <person name="Tunlid A."/>
            <person name="Henrissat B."/>
            <person name="Grigoriev I.V."/>
            <person name="Hibbett D.S."/>
            <person name="Martin F."/>
        </authorList>
    </citation>
    <scope>NUCLEOTIDE SEQUENCE [LARGE SCALE GENOMIC DNA]</scope>
    <source>
        <strain evidence="7">Marx 270</strain>
    </source>
</reference>
<dbReference type="PANTHER" id="PTHR12389:SF0">
    <property type="entry name" value="E3 UBIQUITIN-PROTEIN LIGASE LISTERIN"/>
    <property type="match status" value="1"/>
</dbReference>
<evidence type="ECO:0000313" key="6">
    <source>
        <dbReference type="EMBL" id="KIN96951.1"/>
    </source>
</evidence>
<keyword evidence="1" id="KW-0863">Zinc-finger</keyword>
<feature type="region of interest" description="Disordered" evidence="2">
    <location>
        <begin position="504"/>
        <end position="538"/>
    </location>
</feature>
<dbReference type="InterPro" id="IPR016024">
    <property type="entry name" value="ARM-type_fold"/>
</dbReference>
<dbReference type="SUPFAM" id="SSF48371">
    <property type="entry name" value="ARM repeat"/>
    <property type="match status" value="1"/>
</dbReference>
<feature type="domain" description="E3 ubiquitin-protein ligase listerin ubiquitin conjugating" evidence="5">
    <location>
        <begin position="1691"/>
        <end position="1773"/>
    </location>
</feature>
<feature type="compositionally biased region" description="Acidic residues" evidence="2">
    <location>
        <begin position="525"/>
        <end position="535"/>
    </location>
</feature>
<feature type="compositionally biased region" description="Acidic residues" evidence="2">
    <location>
        <begin position="504"/>
        <end position="515"/>
    </location>
</feature>
<dbReference type="GO" id="GO:1990112">
    <property type="term" value="C:RQC complex"/>
    <property type="evidence" value="ECO:0007669"/>
    <property type="project" value="UniProtKB-UniRule"/>
</dbReference>
<feature type="region of interest" description="Disordered" evidence="2">
    <location>
        <begin position="1"/>
        <end position="70"/>
    </location>
</feature>
<dbReference type="InterPro" id="IPR054477">
    <property type="entry name" value="LTN1_E3_ligase_6th"/>
</dbReference>
<feature type="domain" description="E3 ubiquitin-protein ligase listerin N-terminal" evidence="3">
    <location>
        <begin position="84"/>
        <end position="221"/>
    </location>
</feature>
<dbReference type="EMBL" id="KN832037">
    <property type="protein sequence ID" value="KIN96951.1"/>
    <property type="molecule type" value="Genomic_DNA"/>
</dbReference>
<evidence type="ECO:0000313" key="7">
    <source>
        <dbReference type="Proteomes" id="UP000054217"/>
    </source>
</evidence>
<dbReference type="HOGENOM" id="CLU_000945_0_0_1"/>
<dbReference type="Pfam" id="PF22958">
    <property type="entry name" value="Ltn1_1st"/>
    <property type="match status" value="1"/>
</dbReference>
<dbReference type="UniPathway" id="UPA00143"/>
<dbReference type="PANTHER" id="PTHR12389">
    <property type="entry name" value="ZINC FINGER PROTEIN 294"/>
    <property type="match status" value="1"/>
</dbReference>
<dbReference type="GO" id="GO:0008270">
    <property type="term" value="F:zinc ion binding"/>
    <property type="evidence" value="ECO:0007669"/>
    <property type="project" value="UniProtKB-KW"/>
</dbReference>
<evidence type="ECO:0000259" key="4">
    <source>
        <dbReference type="Pfam" id="PF22999"/>
    </source>
</evidence>
<dbReference type="OrthoDB" id="6108at2759"/>
<name>A0A0C3JH64_PISTI</name>
<dbReference type="GO" id="GO:1990116">
    <property type="term" value="P:ribosome-associated ubiquitin-dependent protein catabolic process"/>
    <property type="evidence" value="ECO:0007669"/>
    <property type="project" value="UniProtKB-UniRule"/>
</dbReference>
<comment type="function">
    <text evidence="1">E3 ubiquitin-protein ligase. Component of the ribosome quality control complex (RQC), a ribosome-associated complex that mediates ubiquitination and extraction of incompletely synthesized nascent chains for proteasomal degradation.</text>
</comment>
<evidence type="ECO:0000259" key="5">
    <source>
        <dbReference type="Pfam" id="PF23009"/>
    </source>
</evidence>
<keyword evidence="1" id="KW-0862">Zinc</keyword>
<comment type="pathway">
    <text evidence="1">Protein modification; protein ubiquitination.</text>
</comment>
<organism evidence="6 7">
    <name type="scientific">Pisolithus tinctorius Marx 270</name>
    <dbReference type="NCBI Taxonomy" id="870435"/>
    <lineage>
        <taxon>Eukaryota</taxon>
        <taxon>Fungi</taxon>
        <taxon>Dikarya</taxon>
        <taxon>Basidiomycota</taxon>
        <taxon>Agaricomycotina</taxon>
        <taxon>Agaricomycetes</taxon>
        <taxon>Agaricomycetidae</taxon>
        <taxon>Boletales</taxon>
        <taxon>Sclerodermatineae</taxon>
        <taxon>Pisolithaceae</taxon>
        <taxon>Pisolithus</taxon>
    </lineage>
</organism>
<comment type="similarity">
    <text evidence="1">Belongs to the LTN1 family.</text>
</comment>
<feature type="region of interest" description="Disordered" evidence="2">
    <location>
        <begin position="278"/>
        <end position="345"/>
    </location>
</feature>
<dbReference type="GO" id="GO:0061630">
    <property type="term" value="F:ubiquitin protein ligase activity"/>
    <property type="evidence" value="ECO:0007669"/>
    <property type="project" value="UniProtKB-UniRule"/>
</dbReference>
<comment type="subunit">
    <text evidence="1">Component of the ribosome quality control complex (RQC).</text>
</comment>
<dbReference type="Pfam" id="PF22999">
    <property type="entry name" value="LTN1_E3_ligase_6th"/>
    <property type="match status" value="1"/>
</dbReference>